<dbReference type="GO" id="GO:0032456">
    <property type="term" value="P:endocytic recycling"/>
    <property type="evidence" value="ECO:0007669"/>
    <property type="project" value="TreeGrafter"/>
</dbReference>
<keyword evidence="2" id="KW-0344">Guanine-nucleotide releasing factor</keyword>
<dbReference type="PANTHER" id="PTHR13196">
    <property type="entry name" value="DENN DOMAIN-CONTAINING"/>
    <property type="match status" value="1"/>
</dbReference>
<evidence type="ECO:0000313" key="6">
    <source>
        <dbReference type="EMBL" id="VVC41457.1"/>
    </source>
</evidence>
<evidence type="ECO:0000313" key="7">
    <source>
        <dbReference type="Proteomes" id="UP000325440"/>
    </source>
</evidence>
<dbReference type="InterPro" id="IPR005112">
    <property type="entry name" value="dDENN_dom"/>
</dbReference>
<accession>A0A5E4NE81</accession>
<dbReference type="GO" id="GO:1901981">
    <property type="term" value="F:phosphatidylinositol phosphate binding"/>
    <property type="evidence" value="ECO:0007669"/>
    <property type="project" value="TreeGrafter"/>
</dbReference>
<organism evidence="6 7">
    <name type="scientific">Cinara cedri</name>
    <dbReference type="NCBI Taxonomy" id="506608"/>
    <lineage>
        <taxon>Eukaryota</taxon>
        <taxon>Metazoa</taxon>
        <taxon>Ecdysozoa</taxon>
        <taxon>Arthropoda</taxon>
        <taxon>Hexapoda</taxon>
        <taxon>Insecta</taxon>
        <taxon>Pterygota</taxon>
        <taxon>Neoptera</taxon>
        <taxon>Paraneoptera</taxon>
        <taxon>Hemiptera</taxon>
        <taxon>Sternorrhyncha</taxon>
        <taxon>Aphidomorpha</taxon>
        <taxon>Aphidoidea</taxon>
        <taxon>Aphididae</taxon>
        <taxon>Lachninae</taxon>
        <taxon>Cinara</taxon>
    </lineage>
</organism>
<keyword evidence="7" id="KW-1185">Reference proteome</keyword>
<dbReference type="GO" id="GO:0005829">
    <property type="term" value="C:cytosol"/>
    <property type="evidence" value="ECO:0007669"/>
    <property type="project" value="TreeGrafter"/>
</dbReference>
<dbReference type="SMART" id="SM00799">
    <property type="entry name" value="DENN"/>
    <property type="match status" value="1"/>
</dbReference>
<proteinExistence type="predicted"/>
<dbReference type="Gene3D" id="3.30.450.200">
    <property type="match status" value="1"/>
</dbReference>
<dbReference type="InterPro" id="IPR037516">
    <property type="entry name" value="Tripartite_DENN"/>
</dbReference>
<feature type="region of interest" description="Disordered" evidence="4">
    <location>
        <begin position="669"/>
        <end position="699"/>
    </location>
</feature>
<dbReference type="EMBL" id="CABPRJ010001919">
    <property type="protein sequence ID" value="VVC41457.1"/>
    <property type="molecule type" value="Genomic_DNA"/>
</dbReference>
<dbReference type="GO" id="GO:0006897">
    <property type="term" value="P:endocytosis"/>
    <property type="evidence" value="ECO:0007669"/>
    <property type="project" value="TreeGrafter"/>
</dbReference>
<dbReference type="Gene3D" id="6.10.140.1000">
    <property type="match status" value="1"/>
</dbReference>
<dbReference type="GO" id="GO:0030136">
    <property type="term" value="C:clathrin-coated vesicle"/>
    <property type="evidence" value="ECO:0007669"/>
    <property type="project" value="UniProtKB-SubCell"/>
</dbReference>
<evidence type="ECO:0000256" key="4">
    <source>
        <dbReference type="SAM" id="MobiDB-lite"/>
    </source>
</evidence>
<keyword evidence="3" id="KW-0968">Cytoplasmic vesicle</keyword>
<feature type="domain" description="UDENN" evidence="5">
    <location>
        <begin position="14"/>
        <end position="376"/>
    </location>
</feature>
<dbReference type="FunFam" id="3.30.450.200:FF:000003">
    <property type="entry name" value="DENN domain containing 1A"/>
    <property type="match status" value="1"/>
</dbReference>
<dbReference type="InterPro" id="IPR043153">
    <property type="entry name" value="DENN_C"/>
</dbReference>
<evidence type="ECO:0000259" key="5">
    <source>
        <dbReference type="PROSITE" id="PS50211"/>
    </source>
</evidence>
<dbReference type="PANTHER" id="PTHR13196:SF14">
    <property type="entry name" value="UDENN DOMAIN-CONTAINING PROTEIN"/>
    <property type="match status" value="1"/>
</dbReference>
<dbReference type="GO" id="GO:0005085">
    <property type="term" value="F:guanyl-nucleotide exchange factor activity"/>
    <property type="evidence" value="ECO:0007669"/>
    <property type="project" value="UniProtKB-KW"/>
</dbReference>
<comment type="subcellular location">
    <subcellularLocation>
        <location evidence="1">Cytoplasmic vesicle</location>
        <location evidence="1">Clathrin-coated vesicle</location>
    </subcellularLocation>
</comment>
<evidence type="ECO:0000256" key="3">
    <source>
        <dbReference type="ARBA" id="ARBA00023329"/>
    </source>
</evidence>
<evidence type="ECO:0000256" key="1">
    <source>
        <dbReference type="ARBA" id="ARBA00004132"/>
    </source>
</evidence>
<protein>
    <submittedName>
        <fullName evidence="6">UDENN domain,DENN domain,dDENN domain</fullName>
    </submittedName>
</protein>
<dbReference type="Pfam" id="PF03455">
    <property type="entry name" value="dDENN"/>
    <property type="match status" value="1"/>
</dbReference>
<feature type="region of interest" description="Disordered" evidence="4">
    <location>
        <begin position="456"/>
        <end position="485"/>
    </location>
</feature>
<dbReference type="FunFam" id="3.40.50.11500:FF:000001">
    <property type="entry name" value="Putative DENN domain-containing protein 1A"/>
    <property type="match status" value="1"/>
</dbReference>
<dbReference type="SMART" id="SM00801">
    <property type="entry name" value="dDENN"/>
    <property type="match status" value="1"/>
</dbReference>
<dbReference type="Gene3D" id="3.40.50.11500">
    <property type="match status" value="1"/>
</dbReference>
<dbReference type="OrthoDB" id="206724at2759"/>
<dbReference type="SMART" id="SM00800">
    <property type="entry name" value="uDENN"/>
    <property type="match status" value="1"/>
</dbReference>
<feature type="compositionally biased region" description="Polar residues" evidence="4">
    <location>
        <begin position="456"/>
        <end position="479"/>
    </location>
</feature>
<name>A0A5E4NE81_9HEMI</name>
<evidence type="ECO:0000256" key="2">
    <source>
        <dbReference type="ARBA" id="ARBA00022658"/>
    </source>
</evidence>
<dbReference type="Proteomes" id="UP000325440">
    <property type="component" value="Unassembled WGS sequence"/>
</dbReference>
<dbReference type="Pfam" id="PF03456">
    <property type="entry name" value="uDENN"/>
    <property type="match status" value="1"/>
</dbReference>
<reference evidence="6 7" key="1">
    <citation type="submission" date="2019-08" db="EMBL/GenBank/DDBJ databases">
        <authorList>
            <person name="Alioto T."/>
            <person name="Alioto T."/>
            <person name="Gomez Garrido J."/>
        </authorList>
    </citation>
    <scope>NUCLEOTIDE SEQUENCE [LARGE SCALE GENOMIC DNA]</scope>
</reference>
<dbReference type="InterPro" id="IPR001194">
    <property type="entry name" value="cDENN_dom"/>
</dbReference>
<dbReference type="Pfam" id="PF02141">
    <property type="entry name" value="DENN"/>
    <property type="match status" value="1"/>
</dbReference>
<gene>
    <name evidence="6" type="ORF">CINCED_3A005749</name>
</gene>
<dbReference type="InterPro" id="IPR040032">
    <property type="entry name" value="DENND1A/B/C"/>
</dbReference>
<dbReference type="PROSITE" id="PS50211">
    <property type="entry name" value="DENN"/>
    <property type="match status" value="1"/>
</dbReference>
<dbReference type="AlphaFoldDB" id="A0A5E4NE81"/>
<sequence length="699" mass="79701">MGSRIRNDVTHLFECFCEVAGPSKENTTPWILQKFPEHYKQDEVLSTVSNFAYPCDFDRTMTQYYSFVLTNIESKWTFGFCRHDSKSETALVVLSYLPWHESFYNLLNRISNLTNSNKSKDLWSFLDSVYNSKLPFKGCDLKINNDNGDELFVCQSPIQFKLPSIPENRNLTEYYSAVDSQNMIIIFASMLFERRIIFTSKKLDRLSACVQAANAILYPMNWQHIFIPVLPQSLIDYLLAPMPYLIGLPHTLFQNLQRNDLGEVVILDADNNTIETPFDDLKNLPTNVVSNLKQQLRTEGTLLGDGVSRAFLHALVQLIGGYRDALKFHQGERISFNKDAFIKSRSANMQPFLKKMLELQIFQQFIEERLEMLNNGLGFSDEFEIGVCNYHEKSSNKLKQQYREWTFTVKREGTAFFKSVKNVANPAVKNAVKTVKERGRDVRLVYKGIQSKLNVQNKNPRTKISTQPNSAPNSPSTQRRSLRPHTTAFTTASASYRKETSHGIQRLTTTQNLLIDTSSFQPPQLDMDIMDDLKDVIYRKLPRSNTPSSLSNIEIVSNEPESQDSSSWYYITDDDDILHRSSESVPTECPMETKDLIQLGSTSSIDDFDPLKSSVNNNGLTPGVGLTNPLYQFCTPFNSPLNKTQSETKNNNDLLQEYGLIFNLSLSEDPGPSVSSNQHPAPPLPPKPINFKSNWTQFE</sequence>
<dbReference type="InterPro" id="IPR005113">
    <property type="entry name" value="uDENN_dom"/>
</dbReference>